<evidence type="ECO:0000256" key="4">
    <source>
        <dbReference type="ARBA" id="ARBA00022723"/>
    </source>
</evidence>
<feature type="binding site" evidence="8">
    <location>
        <position position="161"/>
    </location>
    <ligand>
        <name>Zn(2+)</name>
        <dbReference type="ChEBI" id="CHEBI:29105"/>
    </ligand>
</feature>
<feature type="binding site" evidence="8">
    <location>
        <position position="134"/>
    </location>
    <ligand>
        <name>Zn(2+)</name>
        <dbReference type="ChEBI" id="CHEBI:29105"/>
    </ligand>
</feature>
<evidence type="ECO:0000256" key="3">
    <source>
        <dbReference type="ARBA" id="ARBA00022679"/>
    </source>
</evidence>
<name>A0A6A6QYD3_9PEZI</name>
<evidence type="ECO:0000256" key="1">
    <source>
        <dbReference type="ARBA" id="ARBA00006924"/>
    </source>
</evidence>
<dbReference type="PANTHER" id="PTHR11085">
    <property type="entry name" value="NAD-DEPENDENT PROTEIN DEACYLASE SIRTUIN-5, MITOCHONDRIAL-RELATED"/>
    <property type="match status" value="1"/>
</dbReference>
<dbReference type="EC" id="2.3.1.286" evidence="2"/>
<dbReference type="FunFam" id="3.40.50.1220:FF:000038">
    <property type="entry name" value="NAD-dependent protein deacetylase sirtuin-6 isoform X2"/>
    <property type="match status" value="1"/>
</dbReference>
<dbReference type="Gene3D" id="3.40.50.1220">
    <property type="entry name" value="TPP-binding domain"/>
    <property type="match status" value="1"/>
</dbReference>
<dbReference type="SUPFAM" id="SSF52467">
    <property type="entry name" value="DHS-like NAD/FAD-binding domain"/>
    <property type="match status" value="1"/>
</dbReference>
<dbReference type="PROSITE" id="PS50305">
    <property type="entry name" value="SIRTUIN"/>
    <property type="match status" value="1"/>
</dbReference>
<sequence length="381" mass="42119">MSAFAPKIAPAELQESLSAIDKKAQLLVDQIRKSKHFIAFTGAGISTSAGIPDFRGPEGNWTLRTQGRQRTQKVDTLTAIPTPTHMALVELQNRGLLKYLVSQNCDGLHRRSGTLPDRISELHGNSNREYCQSCGKEYLRDFRAVASYEKNDHDHRTGRRCALPNCNGPLLDSIVNFGEDLPAKHLSSAFAHAKKADLCLVLGSSLTVTPANEIPAVVGTRKAGKLVICNLQPTPLDDLTALRVYSKTDELMTRVMAKLGIPIPPFVLRRRLVVEMESEGTSKPRHSIKISGVDVDGTPATFLQSVKLKDSRRVARAEPFVISFREELEEGRELRLELDFMGHYGECNAEVVHVFSGEGASRSEHMLEYEVGVDGWVVSYV</sequence>
<proteinExistence type="inferred from homology"/>
<evidence type="ECO:0000256" key="5">
    <source>
        <dbReference type="ARBA" id="ARBA00022833"/>
    </source>
</evidence>
<dbReference type="GO" id="GO:0000122">
    <property type="term" value="P:negative regulation of transcription by RNA polymerase II"/>
    <property type="evidence" value="ECO:0007669"/>
    <property type="project" value="TreeGrafter"/>
</dbReference>
<keyword evidence="6" id="KW-0520">NAD</keyword>
<accession>A0A6A6QYD3</accession>
<dbReference type="AlphaFoldDB" id="A0A6A6QYD3"/>
<comment type="similarity">
    <text evidence="7">Belongs to the sirtuin family. Class IV subfamily.</text>
</comment>
<keyword evidence="11" id="KW-1185">Reference proteome</keyword>
<organism evidence="10 11">
    <name type="scientific">Lophium mytilinum</name>
    <dbReference type="NCBI Taxonomy" id="390894"/>
    <lineage>
        <taxon>Eukaryota</taxon>
        <taxon>Fungi</taxon>
        <taxon>Dikarya</taxon>
        <taxon>Ascomycota</taxon>
        <taxon>Pezizomycotina</taxon>
        <taxon>Dothideomycetes</taxon>
        <taxon>Pleosporomycetidae</taxon>
        <taxon>Mytilinidiales</taxon>
        <taxon>Mytilinidiaceae</taxon>
        <taxon>Lophium</taxon>
    </lineage>
</organism>
<dbReference type="InterPro" id="IPR029035">
    <property type="entry name" value="DHS-like_NAD/FAD-binding_dom"/>
</dbReference>
<evidence type="ECO:0000259" key="9">
    <source>
        <dbReference type="PROSITE" id="PS50305"/>
    </source>
</evidence>
<dbReference type="InterPro" id="IPR050134">
    <property type="entry name" value="NAD-dep_sirtuin_deacylases"/>
</dbReference>
<dbReference type="GO" id="GO:0003714">
    <property type="term" value="F:transcription corepressor activity"/>
    <property type="evidence" value="ECO:0007669"/>
    <property type="project" value="TreeGrafter"/>
</dbReference>
<evidence type="ECO:0000256" key="6">
    <source>
        <dbReference type="ARBA" id="ARBA00023027"/>
    </source>
</evidence>
<keyword evidence="4 8" id="KW-0479">Metal-binding</keyword>
<dbReference type="GO" id="GO:0046872">
    <property type="term" value="F:metal ion binding"/>
    <property type="evidence" value="ECO:0007669"/>
    <property type="project" value="UniProtKB-KW"/>
</dbReference>
<dbReference type="Proteomes" id="UP000799750">
    <property type="component" value="Unassembled WGS sequence"/>
</dbReference>
<dbReference type="GO" id="GO:0017136">
    <property type="term" value="F:histone deacetylase activity, NAD-dependent"/>
    <property type="evidence" value="ECO:0007669"/>
    <property type="project" value="TreeGrafter"/>
</dbReference>
<dbReference type="Pfam" id="PF02146">
    <property type="entry name" value="SIR2"/>
    <property type="match status" value="1"/>
</dbReference>
<keyword evidence="3" id="KW-0808">Transferase</keyword>
<evidence type="ECO:0000313" key="10">
    <source>
        <dbReference type="EMBL" id="KAF2497084.1"/>
    </source>
</evidence>
<dbReference type="InterPro" id="IPR003000">
    <property type="entry name" value="Sirtuin"/>
</dbReference>
<dbReference type="Gene3D" id="2.20.28.200">
    <property type="match status" value="1"/>
</dbReference>
<protein>
    <recommendedName>
        <fullName evidence="2">protein acetyllysine N-acetyltransferase</fullName>
        <ecNumber evidence="2">2.3.1.286</ecNumber>
    </recommendedName>
</protein>
<dbReference type="EMBL" id="MU004187">
    <property type="protein sequence ID" value="KAF2497084.1"/>
    <property type="molecule type" value="Genomic_DNA"/>
</dbReference>
<evidence type="ECO:0000256" key="2">
    <source>
        <dbReference type="ARBA" id="ARBA00012928"/>
    </source>
</evidence>
<feature type="domain" description="Deacetylase sirtuin-type" evidence="9">
    <location>
        <begin position="10"/>
        <end position="262"/>
    </location>
</feature>
<feature type="active site" description="Proton acceptor" evidence="8">
    <location>
        <position position="123"/>
    </location>
</feature>
<dbReference type="PANTHER" id="PTHR11085:SF12">
    <property type="entry name" value="NAD-DEPENDENT PROTEIN DEACYLASE SIRTUIN-6"/>
    <property type="match status" value="1"/>
</dbReference>
<dbReference type="OrthoDB" id="424302at2759"/>
<evidence type="ECO:0000256" key="8">
    <source>
        <dbReference type="PROSITE-ProRule" id="PRU00236"/>
    </source>
</evidence>
<evidence type="ECO:0000256" key="7">
    <source>
        <dbReference type="ARBA" id="ARBA00038170"/>
    </source>
</evidence>
<dbReference type="GO" id="GO:0005634">
    <property type="term" value="C:nucleus"/>
    <property type="evidence" value="ECO:0007669"/>
    <property type="project" value="TreeGrafter"/>
</dbReference>
<dbReference type="InterPro" id="IPR026590">
    <property type="entry name" value="Ssirtuin_cat_dom"/>
</dbReference>
<keyword evidence="5 8" id="KW-0862">Zinc</keyword>
<comment type="similarity">
    <text evidence="1">Belongs to the sirtuin family. Class I subfamily.</text>
</comment>
<evidence type="ECO:0000313" key="11">
    <source>
        <dbReference type="Proteomes" id="UP000799750"/>
    </source>
</evidence>
<gene>
    <name evidence="10" type="ORF">BU16DRAFT_507951</name>
</gene>
<feature type="binding site" evidence="8">
    <location>
        <position position="166"/>
    </location>
    <ligand>
        <name>Zn(2+)</name>
        <dbReference type="ChEBI" id="CHEBI:29105"/>
    </ligand>
</feature>
<dbReference type="GO" id="GO:0070403">
    <property type="term" value="F:NAD+ binding"/>
    <property type="evidence" value="ECO:0007669"/>
    <property type="project" value="InterPro"/>
</dbReference>
<reference evidence="10" key="1">
    <citation type="journal article" date="2020" name="Stud. Mycol.">
        <title>101 Dothideomycetes genomes: a test case for predicting lifestyles and emergence of pathogens.</title>
        <authorList>
            <person name="Haridas S."/>
            <person name="Albert R."/>
            <person name="Binder M."/>
            <person name="Bloem J."/>
            <person name="Labutti K."/>
            <person name="Salamov A."/>
            <person name="Andreopoulos B."/>
            <person name="Baker S."/>
            <person name="Barry K."/>
            <person name="Bills G."/>
            <person name="Bluhm B."/>
            <person name="Cannon C."/>
            <person name="Castanera R."/>
            <person name="Culley D."/>
            <person name="Daum C."/>
            <person name="Ezra D."/>
            <person name="Gonzalez J."/>
            <person name="Henrissat B."/>
            <person name="Kuo A."/>
            <person name="Liang C."/>
            <person name="Lipzen A."/>
            <person name="Lutzoni F."/>
            <person name="Magnuson J."/>
            <person name="Mondo S."/>
            <person name="Nolan M."/>
            <person name="Ohm R."/>
            <person name="Pangilinan J."/>
            <person name="Park H.-J."/>
            <person name="Ramirez L."/>
            <person name="Alfaro M."/>
            <person name="Sun H."/>
            <person name="Tritt A."/>
            <person name="Yoshinaga Y."/>
            <person name="Zwiers L.-H."/>
            <person name="Turgeon B."/>
            <person name="Goodwin S."/>
            <person name="Spatafora J."/>
            <person name="Crous P."/>
            <person name="Grigoriev I."/>
        </authorList>
    </citation>
    <scope>NUCLEOTIDE SEQUENCE</scope>
    <source>
        <strain evidence="10">CBS 269.34</strain>
    </source>
</reference>
<feature type="binding site" evidence="8">
    <location>
        <position position="131"/>
    </location>
    <ligand>
        <name>Zn(2+)</name>
        <dbReference type="ChEBI" id="CHEBI:29105"/>
    </ligand>
</feature>